<dbReference type="InterPro" id="IPR011890">
    <property type="entry name" value="SMC_prok"/>
</dbReference>
<dbReference type="GO" id="GO:0006260">
    <property type="term" value="P:DNA replication"/>
    <property type="evidence" value="ECO:0007669"/>
    <property type="project" value="UniProtKB-UniRule"/>
</dbReference>
<protein>
    <recommendedName>
        <fullName evidence="7">Chromosome partition protein Smc</fullName>
    </recommendedName>
</protein>
<keyword evidence="6 7" id="KW-0238">DNA-binding</keyword>
<evidence type="ECO:0000256" key="2">
    <source>
        <dbReference type="ARBA" id="ARBA00022490"/>
    </source>
</evidence>
<evidence type="ECO:0000313" key="10">
    <source>
        <dbReference type="EMBL" id="MBD3689006.1"/>
    </source>
</evidence>
<dbReference type="InterPro" id="IPR010935">
    <property type="entry name" value="SMC_hinge"/>
</dbReference>
<proteinExistence type="inferred from homology"/>
<dbReference type="Proteomes" id="UP000627538">
    <property type="component" value="Unassembled WGS sequence"/>
</dbReference>
<feature type="coiled-coil region" evidence="7">
    <location>
        <begin position="167"/>
        <end position="201"/>
    </location>
</feature>
<dbReference type="PANTHER" id="PTHR43977">
    <property type="entry name" value="STRUCTURAL MAINTENANCE OF CHROMOSOMES PROTEIN 3"/>
    <property type="match status" value="1"/>
</dbReference>
<evidence type="ECO:0000256" key="8">
    <source>
        <dbReference type="SAM" id="MobiDB-lite"/>
    </source>
</evidence>
<dbReference type="Pfam" id="PF06470">
    <property type="entry name" value="SMC_hinge"/>
    <property type="match status" value="1"/>
</dbReference>
<feature type="region of interest" description="Disordered" evidence="8">
    <location>
        <begin position="352"/>
        <end position="371"/>
    </location>
</feature>
<dbReference type="Gene3D" id="3.30.70.1620">
    <property type="match status" value="1"/>
</dbReference>
<dbReference type="PIRSF" id="PIRSF005719">
    <property type="entry name" value="SMC"/>
    <property type="match status" value="1"/>
</dbReference>
<comment type="caution">
    <text evidence="10">The sequence shown here is derived from an EMBL/GenBank/DDBJ whole genome shotgun (WGS) entry which is preliminary data.</text>
</comment>
<name>A0A8I0GBK2_9ACTO</name>
<evidence type="ECO:0000256" key="1">
    <source>
        <dbReference type="ARBA" id="ARBA00004496"/>
    </source>
</evidence>
<dbReference type="GO" id="GO:0016887">
    <property type="term" value="F:ATP hydrolysis activity"/>
    <property type="evidence" value="ECO:0007669"/>
    <property type="project" value="InterPro"/>
</dbReference>
<gene>
    <name evidence="7 10" type="primary">smc</name>
    <name evidence="10" type="ORF">H8R10_01995</name>
</gene>
<comment type="similarity">
    <text evidence="7">Belongs to the SMC family.</text>
</comment>
<dbReference type="Pfam" id="PF02463">
    <property type="entry name" value="SMC_N"/>
    <property type="match status" value="1"/>
</dbReference>
<comment type="function">
    <text evidence="7">Required for chromosome condensation and partitioning.</text>
</comment>
<feature type="coiled-coil region" evidence="7">
    <location>
        <begin position="656"/>
        <end position="793"/>
    </location>
</feature>
<dbReference type="GO" id="GO:0007062">
    <property type="term" value="P:sister chromatid cohesion"/>
    <property type="evidence" value="ECO:0007669"/>
    <property type="project" value="InterPro"/>
</dbReference>
<evidence type="ECO:0000259" key="9">
    <source>
        <dbReference type="SMART" id="SM00968"/>
    </source>
</evidence>
<dbReference type="GO" id="GO:0003677">
    <property type="term" value="F:DNA binding"/>
    <property type="evidence" value="ECO:0007669"/>
    <property type="project" value="UniProtKB-UniRule"/>
</dbReference>
<feature type="domain" description="SMC hinge" evidence="9">
    <location>
        <begin position="505"/>
        <end position="618"/>
    </location>
</feature>
<evidence type="ECO:0000256" key="5">
    <source>
        <dbReference type="ARBA" id="ARBA00023054"/>
    </source>
</evidence>
<dbReference type="AlphaFoldDB" id="A0A8I0GBK2"/>
<feature type="binding site" evidence="7">
    <location>
        <begin position="32"/>
        <end position="39"/>
    </location>
    <ligand>
        <name>ATP</name>
        <dbReference type="ChEBI" id="CHEBI:30616"/>
    </ligand>
</feature>
<dbReference type="GO" id="GO:0005737">
    <property type="term" value="C:cytoplasm"/>
    <property type="evidence" value="ECO:0007669"/>
    <property type="project" value="UniProtKB-SubCell"/>
</dbReference>
<evidence type="ECO:0000256" key="4">
    <source>
        <dbReference type="ARBA" id="ARBA00022840"/>
    </source>
</evidence>
<keyword evidence="11" id="KW-1185">Reference proteome</keyword>
<organism evidence="10 11">
    <name type="scientific">Nanchangia anserum</name>
    <dbReference type="NCBI Taxonomy" id="2692125"/>
    <lineage>
        <taxon>Bacteria</taxon>
        <taxon>Bacillati</taxon>
        <taxon>Actinomycetota</taxon>
        <taxon>Actinomycetes</taxon>
        <taxon>Actinomycetales</taxon>
        <taxon>Actinomycetaceae</taxon>
        <taxon>Nanchangia</taxon>
    </lineage>
</organism>
<keyword evidence="2 7" id="KW-0963">Cytoplasm</keyword>
<dbReference type="SUPFAM" id="SSF52540">
    <property type="entry name" value="P-loop containing nucleoside triphosphate hydrolases"/>
    <property type="match status" value="1"/>
</dbReference>
<dbReference type="GO" id="GO:0030261">
    <property type="term" value="P:chromosome condensation"/>
    <property type="evidence" value="ECO:0007669"/>
    <property type="project" value="InterPro"/>
</dbReference>
<dbReference type="HAMAP" id="MF_01894">
    <property type="entry name" value="Smc_prok"/>
    <property type="match status" value="1"/>
</dbReference>
<sequence>MHLKSLSLRGFKSFATPTTLALEPGIICVVGPNGSGKSNIVDALAWVMGEQGAKTLRGANMADVIFAGTPGRPALGRAEVRLSIDNSSGDLPIDYTEVTISRTLFRQGGSEYAINGTPVRLLDVQELLSDTGMGRSMHVIVGQGQLDQVLRADALERRAFIEEAAGVLKHRRRKERALRKLETLAEKLERLEDVTREIGRQLGPLARQAKIASKAQIIQARERDLRARLLADDVVTQRAGLDTRQESADAINAERAQLGETIARDEQALRALEADHGDDEAQRVAGEQWRALTSLAESLTSLATIAGERARQLSVEVPPPGGASLDERDEAIARLRADVAEIREQAEAAREHVRNAETAARDAGAAEHAADARLAEARQAAQAAQSRRQALAGAATSAASRAEAAAETVENAARAASLARTRAADAGAQLGEDDSVADTEAWTEQAAYDEAAAAAQRAAQRRDDARARLAEATQSEATWASRRDALALLLRPAEATGALLGAGLDGLRGVLAPTLTVAPGWEDALGHALGDLVSAVIAEDDAAGEEALEHARRHDLGRVCLVYADSATEPPPRGDLGGAGEWARDLVTSAEPGVTRALAHILDGIALAHTLSEARIVAECEGVRAVWTDRGEWLRPGAAGGGSAEATTRLAIQAECDEATERAEQAGAAREAAQASLDDAERACGRAEAEAQAALERLREADAARALQAQARARASAQAASAAAEAERAEAAWQRARDDAEERARAAREAQERLDDFDASTVDIDVAEHDETARRAREQARTARESLTEARLRQGACEERLRQGETRLAQALADRDHYARRQRQVAAENERRARQHRLAAHVCDQARRAGERAQAAREEAGDRQRLAEEARRASSDKIIEARRALDAARARLTELTDALHRDEVAAAQFSLRLDQLAEQAREDLAIDLDTLVADFGPHTLLADPDDPDAPGIAFVRADVEKNLKRAQRDLKALGKVNPLALEQHKALEERYRFMTEQLGDVKASRADLLRVIAEVDDQVEQAFASAYADTARAFGEVFDTLFPGGEGRLVLTDPDNMLATGVDLEVRPAGKKVKRLSLLSGGERSLAALAYLFAIFKARPSPFYILDEVEAALDDANLSRMLGVFAQLREVSQLIVITHQKRTMEVANALYGVTMKDGVSTVVSQRLAATKR</sequence>
<dbReference type="InterPro" id="IPR027417">
    <property type="entry name" value="P-loop_NTPase"/>
</dbReference>
<evidence type="ECO:0000256" key="7">
    <source>
        <dbReference type="HAMAP-Rule" id="MF_01894"/>
    </source>
</evidence>
<comment type="domain">
    <text evidence="7">Contains large globular domains required for ATP hydrolysis at each terminus and a third globular domain forming a flexible hinge near the middle of the molecule. These domains are separated by coiled-coil structures.</text>
</comment>
<evidence type="ECO:0000256" key="6">
    <source>
        <dbReference type="ARBA" id="ARBA00023125"/>
    </source>
</evidence>
<dbReference type="InterPro" id="IPR036277">
    <property type="entry name" value="SMC_hinge_sf"/>
</dbReference>
<reference evidence="10 11" key="1">
    <citation type="submission" date="2020-08" db="EMBL/GenBank/DDBJ databases">
        <title>Winkia gen. nov., sp. nov., isolated from faeces of the Anser albifrons in China.</title>
        <authorList>
            <person name="Liu Q."/>
        </authorList>
    </citation>
    <scope>NUCLEOTIDE SEQUENCE [LARGE SCALE GENOMIC DNA]</scope>
    <source>
        <strain evidence="10 11">C62</strain>
    </source>
</reference>
<keyword evidence="3 7" id="KW-0547">Nucleotide-binding</keyword>
<dbReference type="InterPro" id="IPR003395">
    <property type="entry name" value="RecF/RecN/SMC_N"/>
</dbReference>
<feature type="coiled-coil region" evidence="7">
    <location>
        <begin position="448"/>
        <end position="475"/>
    </location>
</feature>
<dbReference type="SUPFAM" id="SSF75553">
    <property type="entry name" value="Smc hinge domain"/>
    <property type="match status" value="1"/>
</dbReference>
<dbReference type="Gene3D" id="1.20.1060.20">
    <property type="match status" value="1"/>
</dbReference>
<dbReference type="NCBIfam" id="TIGR02168">
    <property type="entry name" value="SMC_prok_B"/>
    <property type="match status" value="1"/>
</dbReference>
<dbReference type="GO" id="GO:0005694">
    <property type="term" value="C:chromosome"/>
    <property type="evidence" value="ECO:0007669"/>
    <property type="project" value="InterPro"/>
</dbReference>
<comment type="subcellular location">
    <subcellularLocation>
        <location evidence="1 7">Cytoplasm</location>
    </subcellularLocation>
</comment>
<keyword evidence="5 7" id="KW-0175">Coiled coil</keyword>
<dbReference type="InterPro" id="IPR024704">
    <property type="entry name" value="SMC"/>
</dbReference>
<dbReference type="RefSeq" id="WP_191071086.1">
    <property type="nucleotide sequence ID" value="NZ_JACRUO010000001.1"/>
</dbReference>
<dbReference type="FunFam" id="3.40.50.300:FF:000901">
    <property type="entry name" value="Chromosome partition protein Smc"/>
    <property type="match status" value="1"/>
</dbReference>
<evidence type="ECO:0000313" key="11">
    <source>
        <dbReference type="Proteomes" id="UP000627538"/>
    </source>
</evidence>
<dbReference type="GO" id="GO:0007059">
    <property type="term" value="P:chromosome segregation"/>
    <property type="evidence" value="ECO:0007669"/>
    <property type="project" value="UniProtKB-UniRule"/>
</dbReference>
<dbReference type="SMART" id="SM00968">
    <property type="entry name" value="SMC_hinge"/>
    <property type="match status" value="1"/>
</dbReference>
<dbReference type="Gene3D" id="3.40.50.300">
    <property type="entry name" value="P-loop containing nucleotide triphosphate hydrolases"/>
    <property type="match status" value="2"/>
</dbReference>
<evidence type="ECO:0000256" key="3">
    <source>
        <dbReference type="ARBA" id="ARBA00022741"/>
    </source>
</evidence>
<keyword evidence="4 7" id="KW-0067">ATP-binding</keyword>
<dbReference type="GO" id="GO:0005524">
    <property type="term" value="F:ATP binding"/>
    <property type="evidence" value="ECO:0007669"/>
    <property type="project" value="UniProtKB-UniRule"/>
</dbReference>
<accession>A0A8I0GBK2</accession>
<comment type="subunit">
    <text evidence="7">Homodimer.</text>
</comment>
<dbReference type="EMBL" id="JACRUO010000001">
    <property type="protein sequence ID" value="MBD3689006.1"/>
    <property type="molecule type" value="Genomic_DNA"/>
</dbReference>